<proteinExistence type="predicted"/>
<feature type="compositionally biased region" description="Polar residues" evidence="1">
    <location>
        <begin position="66"/>
        <end position="82"/>
    </location>
</feature>
<sequence length="129" mass="14439">MVTSLRDGSKVIIWPMKDGNGERMFELAPIVSMSFHPCPWDSNIKNKTPPNPPQQETPIPCMPHKQTPQQLSPGPSSTQWSEDSFRKPPQYNEPPIPGPSPSYKPHEDVSHCEPEPELAPTQSLEEPFG</sequence>
<feature type="compositionally biased region" description="Basic and acidic residues" evidence="1">
    <location>
        <begin position="104"/>
        <end position="114"/>
    </location>
</feature>
<keyword evidence="3" id="KW-1185">Reference proteome</keyword>
<dbReference type="AlphaFoldDB" id="A0A9Q3EA26"/>
<feature type="compositionally biased region" description="Pro residues" evidence="1">
    <location>
        <begin position="91"/>
        <end position="102"/>
    </location>
</feature>
<evidence type="ECO:0000313" key="2">
    <source>
        <dbReference type="EMBL" id="MBW0513932.1"/>
    </source>
</evidence>
<name>A0A9Q3EA26_9BASI</name>
<dbReference type="Proteomes" id="UP000765509">
    <property type="component" value="Unassembled WGS sequence"/>
</dbReference>
<comment type="caution">
    <text evidence="2">The sequence shown here is derived from an EMBL/GenBank/DDBJ whole genome shotgun (WGS) entry which is preliminary data.</text>
</comment>
<gene>
    <name evidence="2" type="ORF">O181_053647</name>
</gene>
<dbReference type="EMBL" id="AVOT02023720">
    <property type="protein sequence ID" value="MBW0513932.1"/>
    <property type="molecule type" value="Genomic_DNA"/>
</dbReference>
<evidence type="ECO:0000256" key="1">
    <source>
        <dbReference type="SAM" id="MobiDB-lite"/>
    </source>
</evidence>
<reference evidence="2" key="1">
    <citation type="submission" date="2021-03" db="EMBL/GenBank/DDBJ databases">
        <title>Draft genome sequence of rust myrtle Austropuccinia psidii MF-1, a brazilian biotype.</title>
        <authorList>
            <person name="Quecine M.C."/>
            <person name="Pachon D.M.R."/>
            <person name="Bonatelli M.L."/>
            <person name="Correr F.H."/>
            <person name="Franceschini L.M."/>
            <person name="Leite T.F."/>
            <person name="Margarido G.R.A."/>
            <person name="Almeida C.A."/>
            <person name="Ferrarezi J.A."/>
            <person name="Labate C.A."/>
        </authorList>
    </citation>
    <scope>NUCLEOTIDE SEQUENCE</scope>
    <source>
        <strain evidence="2">MF-1</strain>
    </source>
</reference>
<accession>A0A9Q3EA26</accession>
<protein>
    <submittedName>
        <fullName evidence="2">Uncharacterized protein</fullName>
    </submittedName>
</protein>
<feature type="region of interest" description="Disordered" evidence="1">
    <location>
        <begin position="38"/>
        <end position="129"/>
    </location>
</feature>
<evidence type="ECO:0000313" key="3">
    <source>
        <dbReference type="Proteomes" id="UP000765509"/>
    </source>
</evidence>
<feature type="compositionally biased region" description="Polar residues" evidence="1">
    <location>
        <begin position="120"/>
        <end position="129"/>
    </location>
</feature>
<organism evidence="2 3">
    <name type="scientific">Austropuccinia psidii MF-1</name>
    <dbReference type="NCBI Taxonomy" id="1389203"/>
    <lineage>
        <taxon>Eukaryota</taxon>
        <taxon>Fungi</taxon>
        <taxon>Dikarya</taxon>
        <taxon>Basidiomycota</taxon>
        <taxon>Pucciniomycotina</taxon>
        <taxon>Pucciniomycetes</taxon>
        <taxon>Pucciniales</taxon>
        <taxon>Sphaerophragmiaceae</taxon>
        <taxon>Austropuccinia</taxon>
    </lineage>
</organism>